<organism evidence="3 4">
    <name type="scientific">Botryosphaeria parva (strain UCR-NP2)</name>
    <name type="common">Grapevine canker fungus</name>
    <name type="synonym">Neofusicoccum parvum</name>
    <dbReference type="NCBI Taxonomy" id="1287680"/>
    <lineage>
        <taxon>Eukaryota</taxon>
        <taxon>Fungi</taxon>
        <taxon>Dikarya</taxon>
        <taxon>Ascomycota</taxon>
        <taxon>Pezizomycotina</taxon>
        <taxon>Dothideomycetes</taxon>
        <taxon>Dothideomycetes incertae sedis</taxon>
        <taxon>Botryosphaeriales</taxon>
        <taxon>Botryosphaeriaceae</taxon>
        <taxon>Neofusicoccum</taxon>
    </lineage>
</organism>
<dbReference type="HOGENOM" id="CLU_465379_0_0_1"/>
<accession>R1ETA9</accession>
<dbReference type="Proteomes" id="UP000013521">
    <property type="component" value="Unassembled WGS sequence"/>
</dbReference>
<proteinExistence type="predicted"/>
<dbReference type="OrthoDB" id="10623559at2759"/>
<keyword evidence="2" id="KW-0732">Signal</keyword>
<reference evidence="4" key="1">
    <citation type="journal article" date="2013" name="Genome Announc.">
        <title>Draft genome sequence of Neofusicoccum parvum isolate UCR-NP2, a fungal vascular pathogen associated with grapevine cankers.</title>
        <authorList>
            <person name="Blanco-Ulate B."/>
            <person name="Rolshausen P."/>
            <person name="Cantu D."/>
        </authorList>
    </citation>
    <scope>NUCLEOTIDE SEQUENCE [LARGE SCALE GENOMIC DNA]</scope>
    <source>
        <strain evidence="4">UCR-NP2</strain>
    </source>
</reference>
<feature type="region of interest" description="Disordered" evidence="1">
    <location>
        <begin position="532"/>
        <end position="557"/>
    </location>
</feature>
<gene>
    <name evidence="3" type="ORF">UCRNP2_2393</name>
</gene>
<dbReference type="AlphaFoldDB" id="R1ETA9"/>
<evidence type="ECO:0000256" key="1">
    <source>
        <dbReference type="SAM" id="MobiDB-lite"/>
    </source>
</evidence>
<protein>
    <submittedName>
        <fullName evidence="3">Uncharacterized protein</fullName>
    </submittedName>
</protein>
<evidence type="ECO:0000313" key="4">
    <source>
        <dbReference type="Proteomes" id="UP000013521"/>
    </source>
</evidence>
<evidence type="ECO:0000256" key="2">
    <source>
        <dbReference type="SAM" id="SignalP"/>
    </source>
</evidence>
<feature type="chain" id="PRO_5004359219" evidence="2">
    <location>
        <begin position="28"/>
        <end position="586"/>
    </location>
</feature>
<dbReference type="EMBL" id="KB915928">
    <property type="protein sequence ID" value="EOD50827.1"/>
    <property type="molecule type" value="Genomic_DNA"/>
</dbReference>
<sequence>MRSFAMTSLSLAIMAFLMLLGAQLVSAGDLVSSANTSESSSFSMSLVFPPESTTASSSFSISLVFPPEGTSEGTPDYGPSSIDWSKSIFGTVSSADLTSAAPAYGVPSSVDTSATSAVLSATSMEEPTSTTPSEDSTISQSTGSSSLPVVVHTSTRTVFTTAVATQTAVPVVVVTTTVMVGPTLATEVAARDIATDYLSTETVVVTTIGGASETNPPVFTQYPWPTFTTQLAERDDLTKTHDVHSSQPVFTQYPWPTFVTGTKIAARDNGLSTISIAGDQIDIVTAMNADTTFPLALVTDSAAPIPTTCQEYITTSGQDGTSVFLTYVARDCTVPTPTLTAESDQTTSVTAFSTTTLTVPTTATESSSRCFESGNPMECQTWPLTATISSTSTSTLTKHVHTPSGTDSAVVAGESSASYNPEPETTTISITTTPTSDVCAGASTVTITMQATPSTSTITTWIGTTITSSSASSSFIIVSGASPTASSKSSDTSTTVDGVTTNASTSLTTLTSAASTEVSSALATLTSTSSMEISTPMTPITPTTPGVSTPATPTPSTFTGGSGAIRVDKFPGLLAIVTLVSFLLYQ</sequence>
<dbReference type="KEGG" id="npa:UCRNP2_2393"/>
<name>R1ETA9_BOTPV</name>
<evidence type="ECO:0000313" key="3">
    <source>
        <dbReference type="EMBL" id="EOD50827.1"/>
    </source>
</evidence>
<feature type="region of interest" description="Disordered" evidence="1">
    <location>
        <begin position="120"/>
        <end position="146"/>
    </location>
</feature>
<feature type="signal peptide" evidence="2">
    <location>
        <begin position="1"/>
        <end position="27"/>
    </location>
</feature>